<protein>
    <submittedName>
        <fullName evidence="1">Uncharacterized protein</fullName>
    </submittedName>
</protein>
<accession>A0ACC2WT66</accession>
<sequence>MHGANFTLAELLFGVRAQDMRHDIFHYGDPKLRGLPEKKFKVGYQYLDKPLQRDTEDWNRLAIYPTHQDRTDIIPKAAHKQACDLLRRLGMCEPPRDDDGVSEVFQKDPENVEESDGESDDEDGEDQEPGETQGDIDTTRARVNAVDILGVESNMINEDVRHAAAEAAYRAELSQKIDVLEDDAINFLQHMGDIEPFDFDLDFPPDYAYDPVTGRVSCPSILPLISTHFDPDKYVTIREGNDSAFRLATEKPKACETLSLDPDAEPTSQEANSFCKSVREVRAGKAERATRARTINYRIDRWIVKDGDIQEAQEEKVYIPARQERNVTEENALRPGSLVLMHAPKHGKTHASRFYIGKVIGVFWKSGATNGTHNRAEKLKTTQELSCLSLMVYDKLGGGDLFTLGQHDLRYTQGLEHHLIYHIGPADKNIRKYADNDSLFVLGEEAQYLWDSWATKEAGLAIDRADSAWRSTQRAQKAARKRGQNSKAQGAEEELVVE</sequence>
<dbReference type="EMBL" id="JASBWU010000018">
    <property type="protein sequence ID" value="KAJ9114621.1"/>
    <property type="molecule type" value="Genomic_DNA"/>
</dbReference>
<reference evidence="1" key="1">
    <citation type="submission" date="2023-04" db="EMBL/GenBank/DDBJ databases">
        <title>Draft Genome sequencing of Naganishia species isolated from polar environments using Oxford Nanopore Technology.</title>
        <authorList>
            <person name="Leo P."/>
            <person name="Venkateswaran K."/>
        </authorList>
    </citation>
    <scope>NUCLEOTIDE SEQUENCE</scope>
    <source>
        <strain evidence="1">MNA-CCFEE 5425</strain>
    </source>
</reference>
<keyword evidence="2" id="KW-1185">Reference proteome</keyword>
<evidence type="ECO:0000313" key="1">
    <source>
        <dbReference type="EMBL" id="KAJ9114621.1"/>
    </source>
</evidence>
<dbReference type="Proteomes" id="UP001243375">
    <property type="component" value="Unassembled WGS sequence"/>
</dbReference>
<evidence type="ECO:0000313" key="2">
    <source>
        <dbReference type="Proteomes" id="UP001243375"/>
    </source>
</evidence>
<proteinExistence type="predicted"/>
<gene>
    <name evidence="1" type="ORF">QFC22_005494</name>
</gene>
<comment type="caution">
    <text evidence="1">The sequence shown here is derived from an EMBL/GenBank/DDBJ whole genome shotgun (WGS) entry which is preliminary data.</text>
</comment>
<organism evidence="1 2">
    <name type="scientific">Naganishia vaughanmartiniae</name>
    <dbReference type="NCBI Taxonomy" id="1424756"/>
    <lineage>
        <taxon>Eukaryota</taxon>
        <taxon>Fungi</taxon>
        <taxon>Dikarya</taxon>
        <taxon>Basidiomycota</taxon>
        <taxon>Agaricomycotina</taxon>
        <taxon>Tremellomycetes</taxon>
        <taxon>Filobasidiales</taxon>
        <taxon>Filobasidiaceae</taxon>
        <taxon>Naganishia</taxon>
    </lineage>
</organism>
<name>A0ACC2WT66_9TREE</name>